<comment type="caution">
    <text evidence="2">The sequence shown here is derived from an EMBL/GenBank/DDBJ whole genome shotgun (WGS) entry which is preliminary data.</text>
</comment>
<feature type="region of interest" description="Disordered" evidence="1">
    <location>
        <begin position="57"/>
        <end position="82"/>
    </location>
</feature>
<proteinExistence type="predicted"/>
<sequence>MKSHNYVAYGCGIYIAILNNANSAAAAGHHERWSLIEETIDLVPFLLEICPLPALGKRRKPSPQPAPQPSLSVRSALDSDTT</sequence>
<gene>
    <name evidence="2" type="ORF">BC938DRAFT_480092</name>
</gene>
<dbReference type="AlphaFoldDB" id="A0A433QJE6"/>
<evidence type="ECO:0000313" key="3">
    <source>
        <dbReference type="Proteomes" id="UP000274822"/>
    </source>
</evidence>
<dbReference type="EMBL" id="RBNJ01004537">
    <property type="protein sequence ID" value="RUS29898.1"/>
    <property type="molecule type" value="Genomic_DNA"/>
</dbReference>
<evidence type="ECO:0000313" key="2">
    <source>
        <dbReference type="EMBL" id="RUS29898.1"/>
    </source>
</evidence>
<protein>
    <submittedName>
        <fullName evidence="2">Uncharacterized protein</fullName>
    </submittedName>
</protein>
<accession>A0A433QJE6</accession>
<evidence type="ECO:0000256" key="1">
    <source>
        <dbReference type="SAM" id="MobiDB-lite"/>
    </source>
</evidence>
<keyword evidence="3" id="KW-1185">Reference proteome</keyword>
<dbReference type="Proteomes" id="UP000274822">
    <property type="component" value="Unassembled WGS sequence"/>
</dbReference>
<reference evidence="2 3" key="1">
    <citation type="journal article" date="2018" name="New Phytol.">
        <title>Phylogenomics of Endogonaceae and evolution of mycorrhizas within Mucoromycota.</title>
        <authorList>
            <person name="Chang Y."/>
            <person name="Desiro A."/>
            <person name="Na H."/>
            <person name="Sandor L."/>
            <person name="Lipzen A."/>
            <person name="Clum A."/>
            <person name="Barry K."/>
            <person name="Grigoriev I.V."/>
            <person name="Martin F.M."/>
            <person name="Stajich J.E."/>
            <person name="Smith M.E."/>
            <person name="Bonito G."/>
            <person name="Spatafora J.W."/>
        </authorList>
    </citation>
    <scope>NUCLEOTIDE SEQUENCE [LARGE SCALE GENOMIC DNA]</scope>
    <source>
        <strain evidence="2 3">AD002</strain>
    </source>
</reference>
<name>A0A433QJE6_9FUNG</name>
<organism evidence="2 3">
    <name type="scientific">Jimgerdemannia flammicorona</name>
    <dbReference type="NCBI Taxonomy" id="994334"/>
    <lineage>
        <taxon>Eukaryota</taxon>
        <taxon>Fungi</taxon>
        <taxon>Fungi incertae sedis</taxon>
        <taxon>Mucoromycota</taxon>
        <taxon>Mucoromycotina</taxon>
        <taxon>Endogonomycetes</taxon>
        <taxon>Endogonales</taxon>
        <taxon>Endogonaceae</taxon>
        <taxon>Jimgerdemannia</taxon>
    </lineage>
</organism>